<evidence type="ECO:0000256" key="7">
    <source>
        <dbReference type="ARBA" id="ARBA00022741"/>
    </source>
</evidence>
<dbReference type="Gene3D" id="3.40.50.300">
    <property type="entry name" value="P-loop containing nucleotide triphosphate hydrolases"/>
    <property type="match status" value="2"/>
</dbReference>
<keyword evidence="3" id="KW-0813">Transport</keyword>
<dbReference type="SUPFAM" id="SSF52540">
    <property type="entry name" value="P-loop containing nucleoside triphosphate hydrolases"/>
    <property type="match status" value="2"/>
</dbReference>
<protein>
    <submittedName>
        <fullName evidence="16">Uncharacterized protein</fullName>
    </submittedName>
</protein>
<evidence type="ECO:0000313" key="16">
    <source>
        <dbReference type="EMBL" id="GMI42092.1"/>
    </source>
</evidence>
<feature type="domain" description="ABC transmembrane type-1" evidence="15">
    <location>
        <begin position="720"/>
        <end position="993"/>
    </location>
</feature>
<dbReference type="GO" id="GO:0005524">
    <property type="term" value="F:ATP binding"/>
    <property type="evidence" value="ECO:0007669"/>
    <property type="project" value="UniProtKB-KW"/>
</dbReference>
<feature type="transmembrane region" description="Helical" evidence="13">
    <location>
        <begin position="222"/>
        <end position="239"/>
    </location>
</feature>
<comment type="similarity">
    <text evidence="2">Belongs to the ABC transporter superfamily. ABCC family. Conjugate transporter (TC 3.A.1.208) subfamily.</text>
</comment>
<dbReference type="SUPFAM" id="SSF90123">
    <property type="entry name" value="ABC transporter transmembrane region"/>
    <property type="match status" value="2"/>
</dbReference>
<evidence type="ECO:0000256" key="2">
    <source>
        <dbReference type="ARBA" id="ARBA00009726"/>
    </source>
</evidence>
<feature type="compositionally biased region" description="Pro residues" evidence="12">
    <location>
        <begin position="433"/>
        <end position="442"/>
    </location>
</feature>
<keyword evidence="5 13" id="KW-0812">Transmembrane</keyword>
<feature type="compositionally biased region" description="Basic and acidic residues" evidence="12">
    <location>
        <begin position="655"/>
        <end position="665"/>
    </location>
</feature>
<feature type="compositionally biased region" description="Polar residues" evidence="12">
    <location>
        <begin position="413"/>
        <end position="431"/>
    </location>
</feature>
<evidence type="ECO:0000256" key="11">
    <source>
        <dbReference type="ARBA" id="ARBA00023180"/>
    </source>
</evidence>
<evidence type="ECO:0000256" key="8">
    <source>
        <dbReference type="ARBA" id="ARBA00022840"/>
    </source>
</evidence>
<dbReference type="InterPro" id="IPR003439">
    <property type="entry name" value="ABC_transporter-like_ATP-bd"/>
</dbReference>
<keyword evidence="17" id="KW-1185">Reference proteome</keyword>
<feature type="domain" description="ABC transporter" evidence="14">
    <location>
        <begin position="1031"/>
        <end position="1268"/>
    </location>
</feature>
<evidence type="ECO:0000256" key="10">
    <source>
        <dbReference type="ARBA" id="ARBA00023136"/>
    </source>
</evidence>
<evidence type="ECO:0000256" key="4">
    <source>
        <dbReference type="ARBA" id="ARBA00022475"/>
    </source>
</evidence>
<feature type="region of interest" description="Disordered" evidence="12">
    <location>
        <begin position="412"/>
        <end position="446"/>
    </location>
</feature>
<feature type="region of interest" description="Disordered" evidence="12">
    <location>
        <begin position="1"/>
        <end position="20"/>
    </location>
</feature>
<dbReference type="InterPro" id="IPR011527">
    <property type="entry name" value="ABC1_TM_dom"/>
</dbReference>
<feature type="transmembrane region" description="Helical" evidence="13">
    <location>
        <begin position="103"/>
        <end position="125"/>
    </location>
</feature>
<evidence type="ECO:0000256" key="1">
    <source>
        <dbReference type="ARBA" id="ARBA00004651"/>
    </source>
</evidence>
<dbReference type="FunFam" id="3.40.50.300:FF:002145">
    <property type="entry name" value="ABC transporter (MsbA subfamily)"/>
    <property type="match status" value="1"/>
</dbReference>
<dbReference type="CDD" id="cd18579">
    <property type="entry name" value="ABC_6TM_ABCC_D1"/>
    <property type="match status" value="1"/>
</dbReference>
<feature type="compositionally biased region" description="Basic and acidic residues" evidence="12">
    <location>
        <begin position="675"/>
        <end position="690"/>
    </location>
</feature>
<feature type="transmembrane region" description="Helical" evidence="13">
    <location>
        <begin position="145"/>
        <end position="162"/>
    </location>
</feature>
<dbReference type="PANTHER" id="PTHR24223:SF456">
    <property type="entry name" value="MULTIDRUG RESISTANCE-ASSOCIATED PROTEIN LETHAL(2)03659"/>
    <property type="match status" value="1"/>
</dbReference>
<dbReference type="GO" id="GO:0016887">
    <property type="term" value="F:ATP hydrolysis activity"/>
    <property type="evidence" value="ECO:0007669"/>
    <property type="project" value="InterPro"/>
</dbReference>
<dbReference type="PROSITE" id="PS00211">
    <property type="entry name" value="ABC_TRANSPORTER_1"/>
    <property type="match status" value="1"/>
</dbReference>
<dbReference type="InterPro" id="IPR044726">
    <property type="entry name" value="ABCC_6TM_D2"/>
</dbReference>
<feature type="domain" description="ABC transporter" evidence="14">
    <location>
        <begin position="457"/>
        <end position="679"/>
    </location>
</feature>
<dbReference type="EMBL" id="BRYA01000165">
    <property type="protein sequence ID" value="GMI42092.1"/>
    <property type="molecule type" value="Genomic_DNA"/>
</dbReference>
<sequence length="1375" mass="149224">MSTSQYSTVPTSLNPSDGARLPLDCESPAASPYDTASLLAHTTFSYVYPLLCIGSKRSLLETDLPSLPKHDEPGEVYSRLKCAWDNGDGDMVRAIWNAFRFEILLACFWTFLEHIFMVLQPPVLLSLLSHLSLSPSSTTNYTQTGVLWALLLFVCNLMQAIIHHQTYYTTMRLGFNLRIAETLLIHNKATRLTLSTASSNSGLALNLISSDVMRFDAFCPALWHYLTGPIDGVIVTVLLSRLVGWGPALAGIGVVLADVFLKLKLGSVIGKVRRLTAKITDKRLRKIGEVVRGIETVKSYVWGDSMREELNNIRAREHDSIIRSQIMKGVNFAMVLAVPAVASLAMFGIFAAINSTPLTTATILASVSYLNVMRTSVGKEMSRATENGPECLVAVRRMENFMKLEEVAASPDASITSSTPKVSRSSDWTTRSPPLPPPPPQASQPSVKIDHPVVAWHSSTDVTKSPPTTALSLPFKLDISSPSLLMILGPTGCGKSSLLNALLGEMNILSGSASLAGSVGYAGQEGFVEGGTIKSNVLMGSQGTVTPEEYGKVLRDCCLDRDVEAFPARDATVLGDRGVNLSGGQRARLSLARALVGKPSILVLDDPLSAVDPKVRSSLWRTIKRYPGIVVIATHQRAYSKGADWVVEIDEEGRGGVREGGREEEVGSEEEGGLEEGREGEEGRKEDEEGITTKEKKFTGFVSSSTYLAYLRSCGWHNVFLVLLLMLLGQACLVFTDYYLLEWLSSPSGSKSVVAYACLVALTVALSFFRSSLFFSATLRASSTLHTEMLGAVLKAPMAWFNGNPPGRILNRFAGDQANLDEQLSVVSYDTLQVAFLSLSACIVVCVSVPWMLLVVPLLAYYLLKLRSFVTKSTRELKRFENLTRSPYFNTMNSTINNLTTLRAFGMGREREGRMSDEISGNCKAWYWWLLSNRYIGFRLDMITVALVLFVSVLGVLLRDSVDSTLVGMSLTYAISLSGNLQFMVRQSVLVETFMTSVERVIEYGELEKEEEEEEREGGEGRKPWATKGELEVKDLEMRYGGDGAPLILKGISFDCPGGGKVGICGRTGSGKSSFINAFMRLHGTCGGSIAVDGVDLRSLPLRDLRREVTFVPQVPFLFEGTVRRNLDPAGEYTVGEAREALDVVGLGEMGVEDGVESNGANLSVGQCQLLSLARAGLRRSKIVLLDEPTANTDHRTDSTLHRMLTSSKSSGSVGDLSSSTVVVVAHRVSGIREFDRVVVLDGGEVKERNLQVPPLELRPVQRHRLLHALRLLELHVRVPLRVPGVLVALDGDPLDCAAGLEVTDEILGGAGVLYLADVHALVVYLGGWSGGIVGVLGEGGGGRGNGGEGGCLSLHLSDLCLEGLNVLSLRLFVV</sequence>
<evidence type="ECO:0000256" key="3">
    <source>
        <dbReference type="ARBA" id="ARBA00022448"/>
    </source>
</evidence>
<keyword evidence="7" id="KW-0547">Nucleotide-binding</keyword>
<feature type="transmembrane region" description="Helical" evidence="13">
    <location>
        <begin position="719"/>
        <end position="741"/>
    </location>
</feature>
<keyword evidence="9 13" id="KW-1133">Transmembrane helix</keyword>
<dbReference type="GO" id="GO:0005886">
    <property type="term" value="C:plasma membrane"/>
    <property type="evidence" value="ECO:0007669"/>
    <property type="project" value="UniProtKB-SubCell"/>
</dbReference>
<dbReference type="InterPro" id="IPR017871">
    <property type="entry name" value="ABC_transporter-like_CS"/>
</dbReference>
<evidence type="ECO:0000313" key="17">
    <source>
        <dbReference type="Proteomes" id="UP001165065"/>
    </source>
</evidence>
<dbReference type="SMART" id="SM00382">
    <property type="entry name" value="AAA"/>
    <property type="match status" value="2"/>
</dbReference>
<keyword evidence="10 13" id="KW-0472">Membrane</keyword>
<keyword evidence="11" id="KW-0325">Glycoprotein</keyword>
<feature type="domain" description="ABC transmembrane type-1" evidence="15">
    <location>
        <begin position="104"/>
        <end position="378"/>
    </location>
</feature>
<dbReference type="Proteomes" id="UP001165065">
    <property type="component" value="Unassembled WGS sequence"/>
</dbReference>
<dbReference type="PROSITE" id="PS50929">
    <property type="entry name" value="ABC_TM1F"/>
    <property type="match status" value="2"/>
</dbReference>
<comment type="caution">
    <text evidence="16">The sequence shown here is derived from an EMBL/GenBank/DDBJ whole genome shotgun (WGS) entry which is preliminary data.</text>
</comment>
<comment type="subcellular location">
    <subcellularLocation>
        <location evidence="1">Cell membrane</location>
        <topology evidence="1">Multi-pass membrane protein</topology>
    </subcellularLocation>
</comment>
<feature type="transmembrane region" description="Helical" evidence="13">
    <location>
        <begin position="834"/>
        <end position="864"/>
    </location>
</feature>
<dbReference type="InterPro" id="IPR050173">
    <property type="entry name" value="ABC_transporter_C-like"/>
</dbReference>
<dbReference type="PANTHER" id="PTHR24223">
    <property type="entry name" value="ATP-BINDING CASSETTE SUB-FAMILY C"/>
    <property type="match status" value="1"/>
</dbReference>
<dbReference type="Gene3D" id="1.20.1560.10">
    <property type="entry name" value="ABC transporter type 1, transmembrane domain"/>
    <property type="match status" value="2"/>
</dbReference>
<reference evidence="17" key="1">
    <citation type="journal article" date="2023" name="Commun. Biol.">
        <title>Genome analysis of Parmales, the sister group of diatoms, reveals the evolutionary specialization of diatoms from phago-mixotrophs to photoautotrophs.</title>
        <authorList>
            <person name="Ban H."/>
            <person name="Sato S."/>
            <person name="Yoshikawa S."/>
            <person name="Yamada K."/>
            <person name="Nakamura Y."/>
            <person name="Ichinomiya M."/>
            <person name="Sato N."/>
            <person name="Blanc-Mathieu R."/>
            <person name="Endo H."/>
            <person name="Kuwata A."/>
            <person name="Ogata H."/>
        </authorList>
    </citation>
    <scope>NUCLEOTIDE SEQUENCE [LARGE SCALE GENOMIC DNA]</scope>
</reference>
<evidence type="ECO:0000259" key="14">
    <source>
        <dbReference type="PROSITE" id="PS50893"/>
    </source>
</evidence>
<feature type="compositionally biased region" description="Polar residues" evidence="12">
    <location>
        <begin position="1"/>
        <end position="15"/>
    </location>
</feature>
<dbReference type="Pfam" id="PF00005">
    <property type="entry name" value="ABC_tran"/>
    <property type="match status" value="2"/>
</dbReference>
<dbReference type="CDD" id="cd03244">
    <property type="entry name" value="ABCC_MRP_domain2"/>
    <property type="match status" value="1"/>
</dbReference>
<dbReference type="InterPro" id="IPR003593">
    <property type="entry name" value="AAA+_ATPase"/>
</dbReference>
<dbReference type="InterPro" id="IPR036640">
    <property type="entry name" value="ABC1_TM_sf"/>
</dbReference>
<dbReference type="GO" id="GO:0140359">
    <property type="term" value="F:ABC-type transporter activity"/>
    <property type="evidence" value="ECO:0007669"/>
    <property type="project" value="InterPro"/>
</dbReference>
<keyword evidence="4" id="KW-1003">Cell membrane</keyword>
<evidence type="ECO:0000256" key="9">
    <source>
        <dbReference type="ARBA" id="ARBA00022989"/>
    </source>
</evidence>
<keyword evidence="6" id="KW-0677">Repeat</keyword>
<dbReference type="Pfam" id="PF00664">
    <property type="entry name" value="ABC_membrane"/>
    <property type="match status" value="2"/>
</dbReference>
<feature type="region of interest" description="Disordered" evidence="12">
    <location>
        <begin position="655"/>
        <end position="690"/>
    </location>
</feature>
<name>A0A9W7GDD9_9STRA</name>
<evidence type="ECO:0000259" key="15">
    <source>
        <dbReference type="PROSITE" id="PS50929"/>
    </source>
</evidence>
<dbReference type="InterPro" id="IPR027417">
    <property type="entry name" value="P-loop_NTPase"/>
</dbReference>
<accession>A0A9W7GDD9</accession>
<dbReference type="FunFam" id="1.20.1560.10:FF:000013">
    <property type="entry name" value="ABC transporter C family member 2"/>
    <property type="match status" value="1"/>
</dbReference>
<dbReference type="PROSITE" id="PS50893">
    <property type="entry name" value="ABC_TRANSPORTER_2"/>
    <property type="match status" value="2"/>
</dbReference>
<evidence type="ECO:0000256" key="13">
    <source>
        <dbReference type="SAM" id="Phobius"/>
    </source>
</evidence>
<feature type="transmembrane region" description="Helical" evidence="13">
    <location>
        <begin position="332"/>
        <end position="353"/>
    </location>
</feature>
<dbReference type="CDD" id="cd18580">
    <property type="entry name" value="ABC_6TM_ABCC_D2"/>
    <property type="match status" value="1"/>
</dbReference>
<dbReference type="InterPro" id="IPR044746">
    <property type="entry name" value="ABCC_6TM_D1"/>
</dbReference>
<evidence type="ECO:0000256" key="5">
    <source>
        <dbReference type="ARBA" id="ARBA00022692"/>
    </source>
</evidence>
<feature type="transmembrane region" description="Helical" evidence="13">
    <location>
        <begin position="940"/>
        <end position="958"/>
    </location>
</feature>
<feature type="transmembrane region" description="Helical" evidence="13">
    <location>
        <begin position="245"/>
        <end position="265"/>
    </location>
</feature>
<evidence type="ECO:0000256" key="12">
    <source>
        <dbReference type="SAM" id="MobiDB-lite"/>
    </source>
</evidence>
<evidence type="ECO:0000256" key="6">
    <source>
        <dbReference type="ARBA" id="ARBA00022737"/>
    </source>
</evidence>
<organism evidence="16 17">
    <name type="scientific">Triparma columacea</name>
    <dbReference type="NCBI Taxonomy" id="722753"/>
    <lineage>
        <taxon>Eukaryota</taxon>
        <taxon>Sar</taxon>
        <taxon>Stramenopiles</taxon>
        <taxon>Ochrophyta</taxon>
        <taxon>Bolidophyceae</taxon>
        <taxon>Parmales</taxon>
        <taxon>Triparmaceae</taxon>
        <taxon>Triparma</taxon>
    </lineage>
</organism>
<dbReference type="OrthoDB" id="6500128at2759"/>
<feature type="transmembrane region" description="Helical" evidence="13">
    <location>
        <begin position="753"/>
        <end position="775"/>
    </location>
</feature>
<gene>
    <name evidence="16" type="ORF">TrCOL_g1765</name>
</gene>
<proteinExistence type="inferred from homology"/>
<feature type="transmembrane region" description="Helical" evidence="13">
    <location>
        <begin position="964"/>
        <end position="985"/>
    </location>
</feature>
<keyword evidence="8" id="KW-0067">ATP-binding</keyword>